<keyword evidence="3" id="KW-0805">Transcription regulation</keyword>
<reference evidence="6" key="2">
    <citation type="journal article" date="2022" name="BMC Genomics">
        <title>Comparative genome analysis of mycobacteria focusing on tRNA and non-coding RNA.</title>
        <authorList>
            <person name="Behra P.R.K."/>
            <person name="Pettersson B.M.F."/>
            <person name="Ramesh M."/>
            <person name="Das S."/>
            <person name="Dasgupta S."/>
            <person name="Kirsebom L.A."/>
        </authorList>
    </citation>
    <scope>NUCLEOTIDE SEQUENCE</scope>
    <source>
        <strain evidence="6">DSM 44838</strain>
    </source>
</reference>
<evidence type="ECO:0000313" key="6">
    <source>
        <dbReference type="EMBL" id="MCV7423801.1"/>
    </source>
</evidence>
<dbReference type="EMBL" id="JACKVK010000013">
    <property type="protein sequence ID" value="MCV7423801.1"/>
    <property type="molecule type" value="Genomic_DNA"/>
</dbReference>
<dbReference type="InterPro" id="IPR036388">
    <property type="entry name" value="WH-like_DNA-bd_sf"/>
</dbReference>
<keyword evidence="1" id="KW-0808">Transferase</keyword>
<dbReference type="GO" id="GO:0003723">
    <property type="term" value="F:RNA binding"/>
    <property type="evidence" value="ECO:0007669"/>
    <property type="project" value="InterPro"/>
</dbReference>
<proteinExistence type="predicted"/>
<dbReference type="RefSeq" id="WP_263998770.1">
    <property type="nucleotide sequence ID" value="NZ_JACKVK010000013.1"/>
</dbReference>
<keyword evidence="7" id="KW-1185">Reference proteome</keyword>
<dbReference type="Pfam" id="PF03861">
    <property type="entry name" value="ANTAR"/>
    <property type="match status" value="1"/>
</dbReference>
<dbReference type="PIRSF" id="PIRSF036625">
    <property type="entry name" value="GAF_ANTAR"/>
    <property type="match status" value="1"/>
</dbReference>
<dbReference type="InterPro" id="IPR029016">
    <property type="entry name" value="GAF-like_dom_sf"/>
</dbReference>
<evidence type="ECO:0000256" key="2">
    <source>
        <dbReference type="ARBA" id="ARBA00022777"/>
    </source>
</evidence>
<dbReference type="InterPro" id="IPR003018">
    <property type="entry name" value="GAF"/>
</dbReference>
<comment type="caution">
    <text evidence="6">The sequence shown here is derived from an EMBL/GenBank/DDBJ whole genome shotgun (WGS) entry which is preliminary data.</text>
</comment>
<keyword evidence="4" id="KW-0804">Transcription</keyword>
<dbReference type="InterPro" id="IPR011006">
    <property type="entry name" value="CheY-like_superfamily"/>
</dbReference>
<dbReference type="SUPFAM" id="SSF52172">
    <property type="entry name" value="CheY-like"/>
    <property type="match status" value="1"/>
</dbReference>
<dbReference type="PROSITE" id="PS50921">
    <property type="entry name" value="ANTAR"/>
    <property type="match status" value="1"/>
</dbReference>
<dbReference type="Gene3D" id="1.10.10.10">
    <property type="entry name" value="Winged helix-like DNA-binding domain superfamily/Winged helix DNA-binding domain"/>
    <property type="match status" value="1"/>
</dbReference>
<dbReference type="Pfam" id="PF13185">
    <property type="entry name" value="GAF_2"/>
    <property type="match status" value="1"/>
</dbReference>
<dbReference type="AlphaFoldDB" id="A0A9X3C3Y7"/>
<evidence type="ECO:0000256" key="3">
    <source>
        <dbReference type="ARBA" id="ARBA00023015"/>
    </source>
</evidence>
<evidence type="ECO:0000256" key="4">
    <source>
        <dbReference type="ARBA" id="ARBA00023163"/>
    </source>
</evidence>
<organism evidence="6 7">
    <name type="scientific">Mycobacterium yunnanensis</name>
    <dbReference type="NCBI Taxonomy" id="368477"/>
    <lineage>
        <taxon>Bacteria</taxon>
        <taxon>Bacillati</taxon>
        <taxon>Actinomycetota</taxon>
        <taxon>Actinomycetes</taxon>
        <taxon>Mycobacteriales</taxon>
        <taxon>Mycobacteriaceae</taxon>
        <taxon>Mycobacterium</taxon>
    </lineage>
</organism>
<dbReference type="GO" id="GO:0016301">
    <property type="term" value="F:kinase activity"/>
    <property type="evidence" value="ECO:0007669"/>
    <property type="project" value="UniProtKB-KW"/>
</dbReference>
<evidence type="ECO:0000259" key="5">
    <source>
        <dbReference type="PROSITE" id="PS50921"/>
    </source>
</evidence>
<name>A0A9X3C3Y7_9MYCO</name>
<dbReference type="SMART" id="SM01012">
    <property type="entry name" value="ANTAR"/>
    <property type="match status" value="1"/>
</dbReference>
<dbReference type="InterPro" id="IPR012074">
    <property type="entry name" value="GAF_ANTAR"/>
</dbReference>
<dbReference type="SMART" id="SM00065">
    <property type="entry name" value="GAF"/>
    <property type="match status" value="1"/>
</dbReference>
<dbReference type="SUPFAM" id="SSF55781">
    <property type="entry name" value="GAF domain-like"/>
    <property type="match status" value="1"/>
</dbReference>
<evidence type="ECO:0000313" key="7">
    <source>
        <dbReference type="Proteomes" id="UP001141629"/>
    </source>
</evidence>
<protein>
    <submittedName>
        <fullName evidence="6">GAF and ANTAR domain-containing protein</fullName>
    </submittedName>
</protein>
<feature type="domain" description="ANTAR" evidence="5">
    <location>
        <begin position="161"/>
        <end position="222"/>
    </location>
</feature>
<dbReference type="Gene3D" id="3.30.450.40">
    <property type="match status" value="1"/>
</dbReference>
<dbReference type="InterPro" id="IPR005561">
    <property type="entry name" value="ANTAR"/>
</dbReference>
<sequence>MTENTRPEAAQLLGELAVEMHAQDDTDDILQTITAGAVSIVPGVRWAGISLVKGRAVEARAPTHPLVGNLDAWQSETGQGPCISALHEHHTVHINDMGTDARWPVFARAALELGVRTSLSCRLFVGKDTMGALNLYGGEPGVFDDESFFYGELFAQHASVALAGAQAADQFHRALASRDLIGQAKGMIMERFKIGEVQAFTLLTRLSQETNTKLADVALSILRNR</sequence>
<keyword evidence="2" id="KW-0418">Kinase</keyword>
<reference evidence="6" key="1">
    <citation type="submission" date="2020-07" db="EMBL/GenBank/DDBJ databases">
        <authorList>
            <person name="Pettersson B.M.F."/>
            <person name="Behra P.R.K."/>
            <person name="Ramesh M."/>
            <person name="Das S."/>
            <person name="Dasgupta S."/>
            <person name="Kirsebom L.A."/>
        </authorList>
    </citation>
    <scope>NUCLEOTIDE SEQUENCE</scope>
    <source>
        <strain evidence="6">DSM 44838</strain>
    </source>
</reference>
<accession>A0A9X3C3Y7</accession>
<gene>
    <name evidence="6" type="ORF">H7K45_24915</name>
</gene>
<evidence type="ECO:0000256" key="1">
    <source>
        <dbReference type="ARBA" id="ARBA00022679"/>
    </source>
</evidence>
<dbReference type="Proteomes" id="UP001141629">
    <property type="component" value="Unassembled WGS sequence"/>
</dbReference>